<proteinExistence type="predicted"/>
<comment type="caution">
    <text evidence="3">The sequence shown here is derived from an EMBL/GenBank/DDBJ whole genome shotgun (WGS) entry which is preliminary data.</text>
</comment>
<organism evidence="3 4">
    <name type="scientific">Basidiobolus meristosporus CBS 931.73</name>
    <dbReference type="NCBI Taxonomy" id="1314790"/>
    <lineage>
        <taxon>Eukaryota</taxon>
        <taxon>Fungi</taxon>
        <taxon>Fungi incertae sedis</taxon>
        <taxon>Zoopagomycota</taxon>
        <taxon>Entomophthoromycotina</taxon>
        <taxon>Basidiobolomycetes</taxon>
        <taxon>Basidiobolales</taxon>
        <taxon>Basidiobolaceae</taxon>
        <taxon>Basidiobolus</taxon>
    </lineage>
</organism>
<dbReference type="InParanoid" id="A0A1Y1YWK0"/>
<dbReference type="EMBL" id="MCFE01000057">
    <property type="protein sequence ID" value="ORY02410.1"/>
    <property type="molecule type" value="Genomic_DNA"/>
</dbReference>
<reference evidence="3 4" key="1">
    <citation type="submission" date="2016-07" db="EMBL/GenBank/DDBJ databases">
        <title>Pervasive Adenine N6-methylation of Active Genes in Fungi.</title>
        <authorList>
            <consortium name="DOE Joint Genome Institute"/>
            <person name="Mondo S.J."/>
            <person name="Dannebaum R.O."/>
            <person name="Kuo R.C."/>
            <person name="Labutti K."/>
            <person name="Haridas S."/>
            <person name="Kuo A."/>
            <person name="Salamov A."/>
            <person name="Ahrendt S.R."/>
            <person name="Lipzen A."/>
            <person name="Sullivan W."/>
            <person name="Andreopoulos W.B."/>
            <person name="Clum A."/>
            <person name="Lindquist E."/>
            <person name="Daum C."/>
            <person name="Ramamoorthy G.K."/>
            <person name="Gryganskyi A."/>
            <person name="Culley D."/>
            <person name="Magnuson J.K."/>
            <person name="James T.Y."/>
            <person name="O'Malley M.A."/>
            <person name="Stajich J.E."/>
            <person name="Spatafora J.W."/>
            <person name="Visel A."/>
            <person name="Grigoriev I.V."/>
        </authorList>
    </citation>
    <scope>NUCLEOTIDE SEQUENCE [LARGE SCALE GENOMIC DNA]</scope>
    <source>
        <strain evidence="3 4">CBS 931.73</strain>
    </source>
</reference>
<evidence type="ECO:0000256" key="2">
    <source>
        <dbReference type="SAM" id="SignalP"/>
    </source>
</evidence>
<name>A0A1Y1YWK0_9FUNG</name>
<feature type="compositionally biased region" description="Basic and acidic residues" evidence="1">
    <location>
        <begin position="128"/>
        <end position="141"/>
    </location>
</feature>
<feature type="compositionally biased region" description="Basic residues" evidence="1">
    <location>
        <begin position="201"/>
        <end position="210"/>
    </location>
</feature>
<gene>
    <name evidence="3" type="ORF">K493DRAFT_334631</name>
</gene>
<evidence type="ECO:0000256" key="1">
    <source>
        <dbReference type="SAM" id="MobiDB-lite"/>
    </source>
</evidence>
<feature type="region of interest" description="Disordered" evidence="1">
    <location>
        <begin position="127"/>
        <end position="164"/>
    </location>
</feature>
<accession>A0A1Y1YWK0</accession>
<protein>
    <submittedName>
        <fullName evidence="3">Uncharacterized protein</fullName>
    </submittedName>
</protein>
<feature type="signal peptide" evidence="2">
    <location>
        <begin position="1"/>
        <end position="21"/>
    </location>
</feature>
<sequence>MYSHFIGTTLLLACSILSVSAGTAHIVELDGGKVYKIKGSHGDCVNIRNMILVYAARVSEDPIGFTVHSGPNCTPDTKVQCVDRTTPNYIFGAPQNGQSIGFFDDGSTTNSAALTCALSGDNPFGGAARDDSGKIISDNEKSSGGSYDSGGGGDGSGGNYDSGGDGYSSGGGSFGSSGSFGNSGSLYGGGGGGGGGGGHYGRNHGGHHGYRSGGFGSSGSLVG</sequence>
<keyword evidence="2" id="KW-0732">Signal</keyword>
<evidence type="ECO:0000313" key="4">
    <source>
        <dbReference type="Proteomes" id="UP000193498"/>
    </source>
</evidence>
<evidence type="ECO:0000313" key="3">
    <source>
        <dbReference type="EMBL" id="ORY02410.1"/>
    </source>
</evidence>
<feature type="compositionally biased region" description="Gly residues" evidence="1">
    <location>
        <begin position="147"/>
        <end position="164"/>
    </location>
</feature>
<feature type="region of interest" description="Disordered" evidence="1">
    <location>
        <begin position="192"/>
        <end position="223"/>
    </location>
</feature>
<feature type="compositionally biased region" description="Gly residues" evidence="1">
    <location>
        <begin position="211"/>
        <end position="223"/>
    </location>
</feature>
<keyword evidence="4" id="KW-1185">Reference proteome</keyword>
<dbReference type="Proteomes" id="UP000193498">
    <property type="component" value="Unassembled WGS sequence"/>
</dbReference>
<feature type="chain" id="PRO_5012463328" evidence="2">
    <location>
        <begin position="22"/>
        <end position="223"/>
    </location>
</feature>
<dbReference type="AlphaFoldDB" id="A0A1Y1YWK0"/>